<gene>
    <name evidence="2" type="ORF">OA238_c37530</name>
</gene>
<evidence type="ECO:0000313" key="3">
    <source>
        <dbReference type="Proteomes" id="UP000004688"/>
    </source>
</evidence>
<dbReference type="STRING" id="391616.OA238_c37530"/>
<dbReference type="InterPro" id="IPR000182">
    <property type="entry name" value="GNAT_dom"/>
</dbReference>
<dbReference type="eggNOG" id="COG3393">
    <property type="taxonomic scope" value="Bacteria"/>
</dbReference>
<dbReference type="GO" id="GO:0016747">
    <property type="term" value="F:acyltransferase activity, transferring groups other than amino-acyl groups"/>
    <property type="evidence" value="ECO:0007669"/>
    <property type="project" value="InterPro"/>
</dbReference>
<feature type="domain" description="N-acetyltransferase" evidence="1">
    <location>
        <begin position="66"/>
        <end position="188"/>
    </location>
</feature>
<dbReference type="Proteomes" id="UP000004688">
    <property type="component" value="Chromosome"/>
</dbReference>
<keyword evidence="3" id="KW-1185">Reference proteome</keyword>
<dbReference type="Gene3D" id="3.40.630.30">
    <property type="match status" value="1"/>
</dbReference>
<name>M9RND1_9RHOB</name>
<evidence type="ECO:0000259" key="1">
    <source>
        <dbReference type="PROSITE" id="PS51186"/>
    </source>
</evidence>
<reference evidence="2 3" key="1">
    <citation type="journal article" date="2013" name="PLoS ONE">
        <title>Poles Apart: Arctic and Antarctic Octadecabacter strains Share High Genome Plasticity and a New Type of Xanthorhodopsin.</title>
        <authorList>
            <person name="Vollmers J."/>
            <person name="Voget S."/>
            <person name="Dietrich S."/>
            <person name="Gollnow K."/>
            <person name="Smits M."/>
            <person name="Meyer K."/>
            <person name="Brinkhoff T."/>
            <person name="Simon M."/>
            <person name="Daniel R."/>
        </authorList>
    </citation>
    <scope>NUCLEOTIDE SEQUENCE [LARGE SCALE GENOMIC DNA]</scope>
    <source>
        <strain evidence="2 3">238</strain>
    </source>
</reference>
<dbReference type="HOGENOM" id="CLU_1439721_0_0_5"/>
<dbReference type="KEGG" id="oar:OA238_c37530"/>
<evidence type="ECO:0000313" key="2">
    <source>
        <dbReference type="EMBL" id="AGI73702.1"/>
    </source>
</evidence>
<dbReference type="SUPFAM" id="SSF55729">
    <property type="entry name" value="Acyl-CoA N-acyltransferases (Nat)"/>
    <property type="match status" value="1"/>
</dbReference>
<protein>
    <recommendedName>
        <fullName evidence="1">N-acetyltransferase domain-containing protein</fullName>
    </recommendedName>
</protein>
<proteinExistence type="predicted"/>
<dbReference type="PROSITE" id="PS51186">
    <property type="entry name" value="GNAT"/>
    <property type="match status" value="1"/>
</dbReference>
<dbReference type="InterPro" id="IPR016181">
    <property type="entry name" value="Acyl_CoA_acyltransferase"/>
</dbReference>
<dbReference type="EMBL" id="CP003742">
    <property type="protein sequence ID" value="AGI73702.1"/>
    <property type="molecule type" value="Genomic_DNA"/>
</dbReference>
<accession>M9RND1</accession>
<sequence length="188" mass="20518">MRFVRITPPDVQQVAAFPRDRSDYVKFPLNNLTRFGLDGIDNLAPRMWRNGDGALSDVLSVTKTGMVMPYLPSGDFDAAADAVTDRISREMAENYREILMDGDTPVAATAFNAALPQIVRIGAVYTPPALRGKGHARRAHLAQARTTGVRRATLFASAQNAIAAYTAVGFRQIGDWVLAIFKTPQVVP</sequence>
<dbReference type="RefSeq" id="WP_015496689.1">
    <property type="nucleotide sequence ID" value="NC_020908.1"/>
</dbReference>
<dbReference type="AlphaFoldDB" id="M9RND1"/>
<organism evidence="2 3">
    <name type="scientific">Octadecabacter arcticus 238</name>
    <dbReference type="NCBI Taxonomy" id="391616"/>
    <lineage>
        <taxon>Bacteria</taxon>
        <taxon>Pseudomonadati</taxon>
        <taxon>Pseudomonadota</taxon>
        <taxon>Alphaproteobacteria</taxon>
        <taxon>Rhodobacterales</taxon>
        <taxon>Roseobacteraceae</taxon>
        <taxon>Octadecabacter</taxon>
    </lineage>
</organism>